<keyword evidence="6 7" id="KW-0072">Autophagy</keyword>
<dbReference type="OrthoDB" id="10003551at2759"/>
<gene>
    <name evidence="8" type="ORF">CANTEDRAFT_105835</name>
</gene>
<sequence>MFLDSLVHDEKITIRFKAVGSTPSVNPKIFKISSSSSVSVLIKFLCNRLKSKTIYVYISNSFQPNPDENLGQLYQMFGVNNELIINYCNSIAFG</sequence>
<dbReference type="GO" id="GO:0000422">
    <property type="term" value="P:autophagy of mitochondrion"/>
    <property type="evidence" value="ECO:0007669"/>
    <property type="project" value="TreeGrafter"/>
</dbReference>
<dbReference type="GO" id="GO:0061723">
    <property type="term" value="P:glycophagy"/>
    <property type="evidence" value="ECO:0007669"/>
    <property type="project" value="TreeGrafter"/>
</dbReference>
<dbReference type="GO" id="GO:0034045">
    <property type="term" value="C:phagophore assembly site membrane"/>
    <property type="evidence" value="ECO:0007669"/>
    <property type="project" value="UniProtKB-SubCell"/>
</dbReference>
<evidence type="ECO:0000256" key="2">
    <source>
        <dbReference type="ARBA" id="ARBA00007778"/>
    </source>
</evidence>
<keyword evidence="7" id="KW-0813">Transport</keyword>
<dbReference type="Pfam" id="PF04110">
    <property type="entry name" value="APG12"/>
    <property type="match status" value="1"/>
</dbReference>
<keyword evidence="7" id="KW-0472">Membrane</keyword>
<comment type="similarity">
    <text evidence="2 7">Belongs to the ATG12 family.</text>
</comment>
<protein>
    <recommendedName>
        <fullName evidence="3 7">Ubiquitin-like protein ATG12</fullName>
    </recommendedName>
</protein>
<dbReference type="eggNOG" id="KOG3439">
    <property type="taxonomic scope" value="Eukaryota"/>
</dbReference>
<keyword evidence="9" id="KW-1185">Reference proteome</keyword>
<dbReference type="CDD" id="cd01612">
    <property type="entry name" value="Ubl_ATG12"/>
    <property type="match status" value="1"/>
</dbReference>
<dbReference type="GO" id="GO:0019776">
    <property type="term" value="F:Atg8-family ligase activity"/>
    <property type="evidence" value="ECO:0007669"/>
    <property type="project" value="TreeGrafter"/>
</dbReference>
<dbReference type="GO" id="GO:0015031">
    <property type="term" value="P:protein transport"/>
    <property type="evidence" value="ECO:0007669"/>
    <property type="project" value="UniProtKB-KW"/>
</dbReference>
<dbReference type="STRING" id="590646.G3B5Z9"/>
<dbReference type="GO" id="GO:0034274">
    <property type="term" value="C:Atg12-Atg5-Atg16 complex"/>
    <property type="evidence" value="ECO:0007669"/>
    <property type="project" value="TreeGrafter"/>
</dbReference>
<dbReference type="GO" id="GO:0034727">
    <property type="term" value="P:piecemeal microautophagy of the nucleus"/>
    <property type="evidence" value="ECO:0007669"/>
    <property type="project" value="TreeGrafter"/>
</dbReference>
<organism evidence="9">
    <name type="scientific">Candida tenuis (strain ATCC 10573 / BCRC 21748 / CBS 615 / JCM 9827 / NBRC 10315 / NRRL Y-1498 / VKM Y-70)</name>
    <name type="common">Yeast</name>
    <name type="synonym">Yamadazyma tenuis</name>
    <dbReference type="NCBI Taxonomy" id="590646"/>
    <lineage>
        <taxon>Eukaryota</taxon>
        <taxon>Fungi</taxon>
        <taxon>Dikarya</taxon>
        <taxon>Ascomycota</taxon>
        <taxon>Saccharomycotina</taxon>
        <taxon>Pichiomycetes</taxon>
        <taxon>Debaryomycetaceae</taxon>
        <taxon>Yamadazyma</taxon>
    </lineage>
</organism>
<comment type="subunit">
    <text evidence="7">Forms a conjugate with ATG5.</text>
</comment>
<dbReference type="HOGENOM" id="CLU_106795_3_1_1"/>
<dbReference type="InterPro" id="IPR029071">
    <property type="entry name" value="Ubiquitin-like_domsf"/>
</dbReference>
<evidence type="ECO:0000256" key="7">
    <source>
        <dbReference type="RuleBase" id="RU361201"/>
    </source>
</evidence>
<name>G3B5Z9_CANTC</name>
<keyword evidence="5 7" id="KW-0833">Ubl conjugation pathway</keyword>
<dbReference type="SUPFAM" id="SSF54236">
    <property type="entry name" value="Ubiquitin-like"/>
    <property type="match status" value="1"/>
</dbReference>
<dbReference type="PANTHER" id="PTHR13385:SF0">
    <property type="entry name" value="UBIQUITIN-LIKE PROTEIN ATG12"/>
    <property type="match status" value="1"/>
</dbReference>
<comment type="function">
    <text evidence="7">Ubiquitin-like protein involved in cytoplasm to vacuole transport (Cvt), autophagy vesicles formation, mitophagy, and nucleophagy.</text>
</comment>
<dbReference type="GO" id="GO:0097352">
    <property type="term" value="P:autophagosome maturation"/>
    <property type="evidence" value="ECO:0007669"/>
    <property type="project" value="TreeGrafter"/>
</dbReference>
<accession>G3B5Z9</accession>
<dbReference type="InterPro" id="IPR007242">
    <property type="entry name" value="Atg12"/>
</dbReference>
<evidence type="ECO:0000256" key="3">
    <source>
        <dbReference type="ARBA" id="ARBA00015875"/>
    </source>
</evidence>
<evidence type="ECO:0000256" key="6">
    <source>
        <dbReference type="ARBA" id="ARBA00023006"/>
    </source>
</evidence>
<keyword evidence="7" id="KW-0653">Protein transport</keyword>
<dbReference type="GO" id="GO:0000421">
    <property type="term" value="C:autophagosome membrane"/>
    <property type="evidence" value="ECO:0007669"/>
    <property type="project" value="TreeGrafter"/>
</dbReference>
<evidence type="ECO:0000256" key="4">
    <source>
        <dbReference type="ARBA" id="ARBA00022499"/>
    </source>
</evidence>
<dbReference type="Proteomes" id="UP000000707">
    <property type="component" value="Unassembled WGS sequence"/>
</dbReference>
<dbReference type="AlphaFoldDB" id="G3B5Z9"/>
<dbReference type="GeneID" id="18245840"/>
<evidence type="ECO:0000256" key="1">
    <source>
        <dbReference type="ARBA" id="ARBA00004623"/>
    </source>
</evidence>
<comment type="subcellular location">
    <subcellularLocation>
        <location evidence="1 7">Preautophagosomal structure membrane</location>
        <topology evidence="1 7">Peripheral membrane protein</topology>
    </subcellularLocation>
</comment>
<evidence type="ECO:0000313" key="8">
    <source>
        <dbReference type="EMBL" id="EGV63343.1"/>
    </source>
</evidence>
<dbReference type="Gene3D" id="3.10.20.90">
    <property type="entry name" value="Phosphatidylinositol 3-kinase Catalytic Subunit, Chain A, domain 1"/>
    <property type="match status" value="1"/>
</dbReference>
<keyword evidence="4 7" id="KW-1017">Isopeptide bond</keyword>
<reference evidence="8 9" key="1">
    <citation type="journal article" date="2011" name="Proc. Natl. Acad. Sci. U.S.A.">
        <title>Comparative genomics of xylose-fermenting fungi for enhanced biofuel production.</title>
        <authorList>
            <person name="Wohlbach D.J."/>
            <person name="Kuo A."/>
            <person name="Sato T.K."/>
            <person name="Potts K.M."/>
            <person name="Salamov A.A."/>
            <person name="LaButti K.M."/>
            <person name="Sun H."/>
            <person name="Clum A."/>
            <person name="Pangilinan J.L."/>
            <person name="Lindquist E.A."/>
            <person name="Lucas S."/>
            <person name="Lapidus A."/>
            <person name="Jin M."/>
            <person name="Gunawan C."/>
            <person name="Balan V."/>
            <person name="Dale B.E."/>
            <person name="Jeffries T.W."/>
            <person name="Zinkel R."/>
            <person name="Barry K.W."/>
            <person name="Grigoriev I.V."/>
            <person name="Gasch A.P."/>
        </authorList>
    </citation>
    <scope>NUCLEOTIDE SEQUENCE [LARGE SCALE GENOMIC DNA]</scope>
    <source>
        <strain evidence="9">ATCC 10573 / BCRC 21748 / CBS 615 / JCM 9827 / NBRC 10315 / NRRL Y-1498 / VKM Y-70</strain>
    </source>
</reference>
<evidence type="ECO:0000313" key="9">
    <source>
        <dbReference type="Proteomes" id="UP000000707"/>
    </source>
</evidence>
<proteinExistence type="inferred from homology"/>
<dbReference type="GO" id="GO:0000045">
    <property type="term" value="P:autophagosome assembly"/>
    <property type="evidence" value="ECO:0007669"/>
    <property type="project" value="InterPro"/>
</dbReference>
<dbReference type="EMBL" id="GL996524">
    <property type="protein sequence ID" value="EGV63343.1"/>
    <property type="molecule type" value="Genomic_DNA"/>
</dbReference>
<dbReference type="PANTHER" id="PTHR13385">
    <property type="entry name" value="AUTOPHAGY PROTEIN 12"/>
    <property type="match status" value="1"/>
</dbReference>
<dbReference type="KEGG" id="cten:18245840"/>
<evidence type="ECO:0000256" key="5">
    <source>
        <dbReference type="ARBA" id="ARBA00022786"/>
    </source>
</evidence>